<gene>
    <name evidence="10" type="ORF">MNBD_CHLOROFLEXI01-4872</name>
</gene>
<dbReference type="FunFam" id="1.10.1520.10:FF:000001">
    <property type="entry name" value="Ribonuclease 3"/>
    <property type="match status" value="1"/>
</dbReference>
<dbReference type="EC" id="3.1.26.3" evidence="3"/>
<comment type="similarity">
    <text evidence="2">Belongs to the ribonuclease III family.</text>
</comment>
<evidence type="ECO:0000256" key="5">
    <source>
        <dbReference type="ARBA" id="ARBA00022759"/>
    </source>
</evidence>
<dbReference type="InterPro" id="IPR014720">
    <property type="entry name" value="dsRBD_dom"/>
</dbReference>
<keyword evidence="4" id="KW-0540">Nuclease</keyword>
<evidence type="ECO:0000313" key="10">
    <source>
        <dbReference type="EMBL" id="VAW42999.1"/>
    </source>
</evidence>
<dbReference type="HAMAP" id="MF_00104">
    <property type="entry name" value="RNase_III"/>
    <property type="match status" value="1"/>
</dbReference>
<comment type="catalytic activity">
    <reaction evidence="1">
        <text>Endonucleolytic cleavage to 5'-phosphomonoester.</text>
        <dbReference type="EC" id="3.1.26.3"/>
    </reaction>
</comment>
<evidence type="ECO:0000256" key="4">
    <source>
        <dbReference type="ARBA" id="ARBA00022722"/>
    </source>
</evidence>
<evidence type="ECO:0000256" key="1">
    <source>
        <dbReference type="ARBA" id="ARBA00000109"/>
    </source>
</evidence>
<dbReference type="GO" id="GO:0006364">
    <property type="term" value="P:rRNA processing"/>
    <property type="evidence" value="ECO:0007669"/>
    <property type="project" value="InterPro"/>
</dbReference>
<evidence type="ECO:0000256" key="6">
    <source>
        <dbReference type="ARBA" id="ARBA00022801"/>
    </source>
</evidence>
<evidence type="ECO:0000259" key="8">
    <source>
        <dbReference type="PROSITE" id="PS50137"/>
    </source>
</evidence>
<dbReference type="PANTHER" id="PTHR11207:SF0">
    <property type="entry name" value="RIBONUCLEASE 3"/>
    <property type="match status" value="1"/>
</dbReference>
<dbReference type="GO" id="GO:0004525">
    <property type="term" value="F:ribonuclease III activity"/>
    <property type="evidence" value="ECO:0007669"/>
    <property type="project" value="UniProtKB-EC"/>
</dbReference>
<sequence>MNRFAELENNLNYRFHDYSLLMRALTHRSYLNEHPDEALEDNERLEFLGDAVLDFIVGAYLYHRFPEMDEGELTSLRAALVRAKTLADFAKQLEIGRFLQMGHGEAENGGRERTPLLCASFEAVIGAIYLDQGLPPVKTLVEQLVKPTLEEIMAESLHKDAKSEFQMWAQAKYNVTPHYQVAGSSGPDHAKQFVVQVLLDEDVWGEGSGRSKQTAAQAAAKVAMEKVESLPV</sequence>
<evidence type="ECO:0000256" key="7">
    <source>
        <dbReference type="ARBA" id="ARBA00022884"/>
    </source>
</evidence>
<dbReference type="NCBIfam" id="TIGR02191">
    <property type="entry name" value="RNaseIII"/>
    <property type="match status" value="1"/>
</dbReference>
<dbReference type="SMART" id="SM00358">
    <property type="entry name" value="DSRM"/>
    <property type="match status" value="1"/>
</dbReference>
<feature type="domain" description="RNase III" evidence="9">
    <location>
        <begin position="4"/>
        <end position="133"/>
    </location>
</feature>
<dbReference type="Pfam" id="PF14622">
    <property type="entry name" value="Ribonucleas_3_3"/>
    <property type="match status" value="1"/>
</dbReference>
<keyword evidence="5" id="KW-0255">Endonuclease</keyword>
<evidence type="ECO:0000256" key="2">
    <source>
        <dbReference type="ARBA" id="ARBA00010183"/>
    </source>
</evidence>
<dbReference type="CDD" id="cd00593">
    <property type="entry name" value="RIBOc"/>
    <property type="match status" value="1"/>
</dbReference>
<dbReference type="GO" id="GO:0003725">
    <property type="term" value="F:double-stranded RNA binding"/>
    <property type="evidence" value="ECO:0007669"/>
    <property type="project" value="TreeGrafter"/>
</dbReference>
<evidence type="ECO:0000256" key="3">
    <source>
        <dbReference type="ARBA" id="ARBA00012177"/>
    </source>
</evidence>
<dbReference type="GO" id="GO:0010468">
    <property type="term" value="P:regulation of gene expression"/>
    <property type="evidence" value="ECO:0007669"/>
    <property type="project" value="TreeGrafter"/>
</dbReference>
<proteinExistence type="inferred from homology"/>
<dbReference type="Gene3D" id="1.10.1520.10">
    <property type="entry name" value="Ribonuclease III domain"/>
    <property type="match status" value="1"/>
</dbReference>
<dbReference type="SUPFAM" id="SSF69065">
    <property type="entry name" value="RNase III domain-like"/>
    <property type="match status" value="1"/>
</dbReference>
<dbReference type="PROSITE" id="PS50137">
    <property type="entry name" value="DS_RBD"/>
    <property type="match status" value="1"/>
</dbReference>
<dbReference type="PROSITE" id="PS00517">
    <property type="entry name" value="RNASE_3_1"/>
    <property type="match status" value="1"/>
</dbReference>
<organism evidence="10">
    <name type="scientific">hydrothermal vent metagenome</name>
    <dbReference type="NCBI Taxonomy" id="652676"/>
    <lineage>
        <taxon>unclassified sequences</taxon>
        <taxon>metagenomes</taxon>
        <taxon>ecological metagenomes</taxon>
    </lineage>
</organism>
<reference evidence="10" key="1">
    <citation type="submission" date="2018-06" db="EMBL/GenBank/DDBJ databases">
        <authorList>
            <person name="Zhirakovskaya E."/>
        </authorList>
    </citation>
    <scope>NUCLEOTIDE SEQUENCE</scope>
</reference>
<evidence type="ECO:0000259" key="9">
    <source>
        <dbReference type="PROSITE" id="PS50142"/>
    </source>
</evidence>
<accession>A0A3B0W136</accession>
<feature type="domain" description="DRBM" evidence="8">
    <location>
        <begin position="160"/>
        <end position="229"/>
    </location>
</feature>
<dbReference type="Gene3D" id="3.30.160.20">
    <property type="match status" value="1"/>
</dbReference>
<dbReference type="PROSITE" id="PS50142">
    <property type="entry name" value="RNASE_3_2"/>
    <property type="match status" value="1"/>
</dbReference>
<protein>
    <recommendedName>
        <fullName evidence="3">ribonuclease III</fullName>
        <ecNumber evidence="3">3.1.26.3</ecNumber>
    </recommendedName>
</protein>
<dbReference type="Pfam" id="PF00035">
    <property type="entry name" value="dsrm"/>
    <property type="match status" value="1"/>
</dbReference>
<keyword evidence="6 10" id="KW-0378">Hydrolase</keyword>
<dbReference type="SUPFAM" id="SSF54768">
    <property type="entry name" value="dsRNA-binding domain-like"/>
    <property type="match status" value="1"/>
</dbReference>
<dbReference type="EMBL" id="UOEU01000996">
    <property type="protein sequence ID" value="VAW42999.1"/>
    <property type="molecule type" value="Genomic_DNA"/>
</dbReference>
<dbReference type="InterPro" id="IPR011907">
    <property type="entry name" value="RNase_III"/>
</dbReference>
<keyword evidence="7" id="KW-0694">RNA-binding</keyword>
<dbReference type="AlphaFoldDB" id="A0A3B0W136"/>
<dbReference type="SMART" id="SM00535">
    <property type="entry name" value="RIBOc"/>
    <property type="match status" value="1"/>
</dbReference>
<dbReference type="InterPro" id="IPR000999">
    <property type="entry name" value="RNase_III_dom"/>
</dbReference>
<dbReference type="PANTHER" id="PTHR11207">
    <property type="entry name" value="RIBONUCLEASE III"/>
    <property type="match status" value="1"/>
</dbReference>
<name>A0A3B0W136_9ZZZZ</name>
<dbReference type="InterPro" id="IPR036389">
    <property type="entry name" value="RNase_III_sf"/>
</dbReference>
<dbReference type="CDD" id="cd10845">
    <property type="entry name" value="DSRM_RNAse_III_family"/>
    <property type="match status" value="1"/>
</dbReference>